<organism evidence="2 5">
    <name type="scientific">Helicobacter typhlonius</name>
    <dbReference type="NCBI Taxonomy" id="76936"/>
    <lineage>
        <taxon>Bacteria</taxon>
        <taxon>Pseudomonadati</taxon>
        <taxon>Campylobacterota</taxon>
        <taxon>Epsilonproteobacteria</taxon>
        <taxon>Campylobacterales</taxon>
        <taxon>Helicobacteraceae</taxon>
        <taxon>Helicobacter</taxon>
    </lineage>
</organism>
<dbReference type="EMBL" id="JRPF02000009">
    <property type="protein sequence ID" value="TLD78157.1"/>
    <property type="molecule type" value="Genomic_DNA"/>
</dbReference>
<evidence type="ECO:0000256" key="1">
    <source>
        <dbReference type="SAM" id="Phobius"/>
    </source>
</evidence>
<evidence type="ECO:0000313" key="3">
    <source>
        <dbReference type="EMBL" id="TLD78157.1"/>
    </source>
</evidence>
<keyword evidence="1" id="KW-0812">Transmembrane</keyword>
<dbReference type="GeneID" id="78150504"/>
<feature type="transmembrane region" description="Helical" evidence="1">
    <location>
        <begin position="201"/>
        <end position="220"/>
    </location>
</feature>
<dbReference type="RefSeq" id="WP_052082211.1">
    <property type="nucleotide sequence ID" value="NZ_CAOLUG010000015.1"/>
</dbReference>
<evidence type="ECO:0000313" key="5">
    <source>
        <dbReference type="Proteomes" id="UP000064525"/>
    </source>
</evidence>
<keyword evidence="1" id="KW-1133">Transmembrane helix</keyword>
<dbReference type="KEGG" id="hty:BN2458_PEG0152"/>
<evidence type="ECO:0000313" key="4">
    <source>
        <dbReference type="Proteomes" id="UP000029925"/>
    </source>
</evidence>
<reference evidence="3 4" key="1">
    <citation type="journal article" date="2014" name="Genome Announc.">
        <title>Draft genome sequences of eight enterohepatic helicobacter species isolated from both laboratory and wild rodents.</title>
        <authorList>
            <person name="Sheh A."/>
            <person name="Shen Z."/>
            <person name="Fox J.G."/>
        </authorList>
    </citation>
    <scope>NUCLEOTIDE SEQUENCE [LARGE SCALE GENOMIC DNA]</scope>
    <source>
        <strain evidence="3 4">MIT 98-6810</strain>
    </source>
</reference>
<evidence type="ECO:0000313" key="2">
    <source>
        <dbReference type="EMBL" id="CUU39039.1"/>
    </source>
</evidence>
<dbReference type="OrthoDB" id="5329836at2"/>
<dbReference type="EMBL" id="LN907858">
    <property type="protein sequence ID" value="CUU39039.1"/>
    <property type="molecule type" value="Genomic_DNA"/>
</dbReference>
<dbReference type="Proteomes" id="UP000064525">
    <property type="component" value="Chromosome I"/>
</dbReference>
<sequence>MLRFGLGILFVVNAYGYSFWDFASDERITYSKTFYYDKELGEQPTFGGDISHFSIIMNVLGTEYGFVFNESPLAHNSLEQLSQKHIAFDFGTLSFGGVGQRFPQFFGAKFRYEYGFNEQTSHRFGVEGYWHPTFFNIRGWQILSLYVGGGYRDSAINGAYFDKGILILPSSPIYLALTHRTDYTSHYPSQDSLMLSIRMPIYVWGAPLVIPFGVVMGGLITNAKVKGVNF</sequence>
<reference evidence="5" key="3">
    <citation type="submission" date="2015-11" db="EMBL/GenBank/DDBJ databases">
        <authorList>
            <person name="Anvar S.Y."/>
        </authorList>
    </citation>
    <scope>NUCLEOTIDE SEQUENCE [LARGE SCALE GENOMIC DNA]</scope>
</reference>
<keyword evidence="1" id="KW-0472">Membrane</keyword>
<dbReference type="STRING" id="76936.BN2458_PEG0152"/>
<dbReference type="PATRIC" id="fig|76936.10.peg.148"/>
<proteinExistence type="predicted"/>
<name>A0A0S4PRW8_9HELI</name>
<protein>
    <submittedName>
        <fullName evidence="2">Predicted membrane-associated</fullName>
    </submittedName>
</protein>
<gene>
    <name evidence="2" type="ORF">BN2458_PEG0152</name>
    <name evidence="3" type="ORF">LS75_007545</name>
</gene>
<keyword evidence="4" id="KW-1185">Reference proteome</keyword>
<dbReference type="Proteomes" id="UP000029925">
    <property type="component" value="Unassembled WGS sequence"/>
</dbReference>
<dbReference type="AlphaFoldDB" id="A0A0S4PRW8"/>
<accession>A0A0S4PRW8</accession>
<reference evidence="2" key="2">
    <citation type="submission" date="2015-11" db="EMBL/GenBank/DDBJ databases">
        <authorList>
            <person name="Zhang Y."/>
            <person name="Guo Z."/>
        </authorList>
    </citation>
    <scope>NUCLEOTIDE SEQUENCE</scope>
    <source>
        <strain evidence="2">1</strain>
    </source>
</reference>